<evidence type="ECO:0000256" key="1">
    <source>
        <dbReference type="SAM" id="SignalP"/>
    </source>
</evidence>
<sequence>VLTLLVLFVGSCAIEVSSGSYGSTYLVETKNIADETAARRFISGLIAHKLGSKKIIFLIYRNKGK</sequence>
<accession>A0A1Y1Y4F1</accession>
<dbReference type="Proteomes" id="UP000193920">
    <property type="component" value="Unassembled WGS sequence"/>
</dbReference>
<gene>
    <name evidence="2" type="ORF">LY90DRAFT_709859</name>
</gene>
<feature type="non-terminal residue" evidence="2">
    <location>
        <position position="1"/>
    </location>
</feature>
<organism evidence="2 3">
    <name type="scientific">Neocallimastix californiae</name>
    <dbReference type="NCBI Taxonomy" id="1754190"/>
    <lineage>
        <taxon>Eukaryota</taxon>
        <taxon>Fungi</taxon>
        <taxon>Fungi incertae sedis</taxon>
        <taxon>Chytridiomycota</taxon>
        <taxon>Chytridiomycota incertae sedis</taxon>
        <taxon>Neocallimastigomycetes</taxon>
        <taxon>Neocallimastigales</taxon>
        <taxon>Neocallimastigaceae</taxon>
        <taxon>Neocallimastix</taxon>
    </lineage>
</organism>
<evidence type="ECO:0000313" key="2">
    <source>
        <dbReference type="EMBL" id="ORX92464.1"/>
    </source>
</evidence>
<keyword evidence="1" id="KW-0732">Signal</keyword>
<keyword evidence="3" id="KW-1185">Reference proteome</keyword>
<protein>
    <submittedName>
        <fullName evidence="2">Uncharacterized protein</fullName>
    </submittedName>
</protein>
<feature type="signal peptide" evidence="1">
    <location>
        <begin position="1"/>
        <end position="19"/>
    </location>
</feature>
<dbReference type="EMBL" id="MCOG01000800">
    <property type="protein sequence ID" value="ORX92464.1"/>
    <property type="molecule type" value="Genomic_DNA"/>
</dbReference>
<name>A0A1Y1Y4F1_9FUNG</name>
<reference evidence="2 3" key="1">
    <citation type="submission" date="2016-08" db="EMBL/GenBank/DDBJ databases">
        <title>A Parts List for Fungal Cellulosomes Revealed by Comparative Genomics.</title>
        <authorList>
            <consortium name="DOE Joint Genome Institute"/>
            <person name="Haitjema C.H."/>
            <person name="Gilmore S.P."/>
            <person name="Henske J.K."/>
            <person name="Solomon K.V."/>
            <person name="De Groot R."/>
            <person name="Kuo A."/>
            <person name="Mondo S.J."/>
            <person name="Salamov A.A."/>
            <person name="Labutti K."/>
            <person name="Zhao Z."/>
            <person name="Chiniquy J."/>
            <person name="Barry K."/>
            <person name="Brewer H.M."/>
            <person name="Purvine S.O."/>
            <person name="Wright A.T."/>
            <person name="Boxma B."/>
            <person name="Van Alen T."/>
            <person name="Hackstein J.H."/>
            <person name="Baker S.E."/>
            <person name="Grigoriev I.V."/>
            <person name="O'Malley M.A."/>
        </authorList>
    </citation>
    <scope>NUCLEOTIDE SEQUENCE [LARGE SCALE GENOMIC DNA]</scope>
    <source>
        <strain evidence="2 3">G1</strain>
    </source>
</reference>
<feature type="chain" id="PRO_5012033585" evidence="1">
    <location>
        <begin position="20"/>
        <end position="65"/>
    </location>
</feature>
<dbReference type="AlphaFoldDB" id="A0A1Y1Y4F1"/>
<dbReference type="OrthoDB" id="413079at2759"/>
<proteinExistence type="predicted"/>
<comment type="caution">
    <text evidence="2">The sequence shown here is derived from an EMBL/GenBank/DDBJ whole genome shotgun (WGS) entry which is preliminary data.</text>
</comment>
<evidence type="ECO:0000313" key="3">
    <source>
        <dbReference type="Proteomes" id="UP000193920"/>
    </source>
</evidence>